<sequence length="673" mass="78703">MDETYPKLVSCKPLKTEFQHLREINLASDEFTIGRGLNNMTVIPFLSISRNHCKFQKCENDWIINDNSTFGIIINGKRLGKGNNRILNDGDIIELDPTKEFVYNFNNTDDDFLPSPRKRIKLEPNTCTNLISNVKIKFEESQNCEMKRIEDKIENTKQMKTTNLLLKEQLETEMKRKINILESEFSSQINNLKGEKDEVQKQKAQLIEERETQLTNLKNAMNEKLEDLKEQIKKHNESEMKLVKENKILKEKLKKEREEFLLELNRESSSKQEMLKKLTIKMREQEELRTKEKKQFQELLEKETESLKLAKEKELSELTEEKRKKELELITELNNIKGSLEKQVELTELQKREALQKLNDQMEEMKKIKNEDQIKMEQLKNEREEIQKQLKEAQQNAVESIEKLKTRVTEREIELAALAAERIQKQAEQSTEVINSLQEQLERVRNQLHNVENENKKLLEHNTSPESKEGCSKDTITEFGEIMESELQCSICAELFVQATTLNCSHTFCKYCITMWKKKKKECPICRAPITSECKSLVLDSFIEKMLLSLSEEMKQKRSNLLKSRDELESELARQDHSKRYRRNSYEHEEESDSFEEEEEEDDDFFDYGSLSDHTYSNSGSDWQEFDGDSTGGSSLSNTNHVPGIPGSFYGGYGRCYRCGAFGHWAPGCPNRL</sequence>
<dbReference type="InterPro" id="IPR001841">
    <property type="entry name" value="Znf_RING"/>
</dbReference>
<dbReference type="PROSITE" id="PS00518">
    <property type="entry name" value="ZF_RING_1"/>
    <property type="match status" value="1"/>
</dbReference>
<protein>
    <recommendedName>
        <fullName evidence="2">E3 ubiquitin-protein ligase CHFR</fullName>
    </recommendedName>
</protein>
<dbReference type="InterPro" id="IPR000253">
    <property type="entry name" value="FHA_dom"/>
</dbReference>
<dbReference type="SMART" id="SM00343">
    <property type="entry name" value="ZnF_C2HC"/>
    <property type="match status" value="1"/>
</dbReference>
<dbReference type="Pfam" id="PF00498">
    <property type="entry name" value="FHA"/>
    <property type="match status" value="1"/>
</dbReference>
<dbReference type="InterPro" id="IPR001878">
    <property type="entry name" value="Znf_CCHC"/>
</dbReference>
<feature type="domain" description="CCHC-type" evidence="11">
    <location>
        <begin position="655"/>
        <end position="671"/>
    </location>
</feature>
<keyword evidence="7" id="KW-0175">Coiled coil</keyword>
<dbReference type="EMBL" id="CAKASE010000078">
    <property type="protein sequence ID" value="CAG9578760.1"/>
    <property type="molecule type" value="Genomic_DNA"/>
</dbReference>
<gene>
    <name evidence="12" type="ORF">DCHRY22_LOCUS12807</name>
</gene>
<dbReference type="PROSITE" id="PS50158">
    <property type="entry name" value="ZF_CCHC"/>
    <property type="match status" value="1"/>
</dbReference>
<keyword evidence="3" id="KW-0479">Metal-binding</keyword>
<dbReference type="SUPFAM" id="SSF49879">
    <property type="entry name" value="SMAD/FHA domain"/>
    <property type="match status" value="1"/>
</dbReference>
<name>A0A8J2QZG6_9NEOP</name>
<proteinExistence type="inferred from homology"/>
<evidence type="ECO:0000256" key="2">
    <source>
        <dbReference type="ARBA" id="ARBA00017908"/>
    </source>
</evidence>
<dbReference type="GO" id="GO:0005634">
    <property type="term" value="C:nucleus"/>
    <property type="evidence" value="ECO:0007669"/>
    <property type="project" value="TreeGrafter"/>
</dbReference>
<evidence type="ECO:0000256" key="8">
    <source>
        <dbReference type="SAM" id="MobiDB-lite"/>
    </source>
</evidence>
<evidence type="ECO:0000256" key="3">
    <source>
        <dbReference type="ARBA" id="ARBA00022723"/>
    </source>
</evidence>
<dbReference type="SMART" id="SM00240">
    <property type="entry name" value="FHA"/>
    <property type="match status" value="1"/>
</dbReference>
<evidence type="ECO:0000256" key="1">
    <source>
        <dbReference type="ARBA" id="ARBA00005797"/>
    </source>
</evidence>
<evidence type="ECO:0000259" key="10">
    <source>
        <dbReference type="PROSITE" id="PS50089"/>
    </source>
</evidence>
<dbReference type="InterPro" id="IPR036875">
    <property type="entry name" value="Znf_CCHC_sf"/>
</dbReference>
<evidence type="ECO:0000313" key="12">
    <source>
        <dbReference type="EMBL" id="CAG9578760.1"/>
    </source>
</evidence>
<dbReference type="InterPro" id="IPR013083">
    <property type="entry name" value="Znf_RING/FYVE/PHD"/>
</dbReference>
<feature type="region of interest" description="Disordered" evidence="8">
    <location>
        <begin position="619"/>
        <end position="639"/>
    </location>
</feature>
<keyword evidence="4 6" id="KW-0863">Zinc-finger</keyword>
<dbReference type="PANTHER" id="PTHR16079:SF4">
    <property type="entry name" value="E3 UBIQUITIN-PROTEIN LIGASE CHFR"/>
    <property type="match status" value="1"/>
</dbReference>
<dbReference type="AlphaFoldDB" id="A0A8J2QZG6"/>
<dbReference type="GO" id="GO:0004842">
    <property type="term" value="F:ubiquitin-protein transferase activity"/>
    <property type="evidence" value="ECO:0007669"/>
    <property type="project" value="TreeGrafter"/>
</dbReference>
<accession>A0A8J2QZG6</accession>
<reference evidence="12" key="1">
    <citation type="submission" date="2021-09" db="EMBL/GenBank/DDBJ databases">
        <authorList>
            <person name="Martin H S."/>
        </authorList>
    </citation>
    <scope>NUCLEOTIDE SEQUENCE</scope>
</reference>
<dbReference type="SUPFAM" id="SSF57756">
    <property type="entry name" value="Retrovirus zinc finger-like domains"/>
    <property type="match status" value="1"/>
</dbReference>
<comment type="similarity">
    <text evidence="1">Belongs to the CHFR family.</text>
</comment>
<feature type="coiled-coil region" evidence="7">
    <location>
        <begin position="139"/>
        <end position="461"/>
    </location>
</feature>
<evidence type="ECO:0000256" key="4">
    <source>
        <dbReference type="ARBA" id="ARBA00022771"/>
    </source>
</evidence>
<dbReference type="Pfam" id="PF13920">
    <property type="entry name" value="zf-C3HC4_3"/>
    <property type="match status" value="1"/>
</dbReference>
<dbReference type="GO" id="GO:0006511">
    <property type="term" value="P:ubiquitin-dependent protein catabolic process"/>
    <property type="evidence" value="ECO:0007669"/>
    <property type="project" value="TreeGrafter"/>
</dbReference>
<dbReference type="SUPFAM" id="SSF57850">
    <property type="entry name" value="RING/U-box"/>
    <property type="match status" value="1"/>
</dbReference>
<feature type="domain" description="RING-type" evidence="10">
    <location>
        <begin position="489"/>
        <end position="527"/>
    </location>
</feature>
<comment type="caution">
    <text evidence="12">The sequence shown here is derived from an EMBL/GenBank/DDBJ whole genome shotgun (WGS) entry which is preliminary data.</text>
</comment>
<evidence type="ECO:0000256" key="6">
    <source>
        <dbReference type="PROSITE-ProRule" id="PRU00047"/>
    </source>
</evidence>
<dbReference type="InterPro" id="IPR052256">
    <property type="entry name" value="E3_ubiquitin-ligase_CHFR"/>
</dbReference>
<dbReference type="Gene3D" id="3.30.40.10">
    <property type="entry name" value="Zinc/RING finger domain, C3HC4 (zinc finger)"/>
    <property type="match status" value="1"/>
</dbReference>
<keyword evidence="5" id="KW-0862">Zinc</keyword>
<dbReference type="PANTHER" id="PTHR16079">
    <property type="entry name" value="UBIQUITIN LIGASE PROTEIN CHFR"/>
    <property type="match status" value="1"/>
</dbReference>
<evidence type="ECO:0000313" key="13">
    <source>
        <dbReference type="Proteomes" id="UP000789524"/>
    </source>
</evidence>
<dbReference type="CDD" id="cd16535">
    <property type="entry name" value="RING-HC_RNF8"/>
    <property type="match status" value="1"/>
</dbReference>
<evidence type="ECO:0000259" key="9">
    <source>
        <dbReference type="PROSITE" id="PS50006"/>
    </source>
</evidence>
<dbReference type="InterPro" id="IPR017907">
    <property type="entry name" value="Znf_RING_CS"/>
</dbReference>
<organism evidence="12 13">
    <name type="scientific">Danaus chrysippus</name>
    <name type="common">African queen</name>
    <dbReference type="NCBI Taxonomy" id="151541"/>
    <lineage>
        <taxon>Eukaryota</taxon>
        <taxon>Metazoa</taxon>
        <taxon>Ecdysozoa</taxon>
        <taxon>Arthropoda</taxon>
        <taxon>Hexapoda</taxon>
        <taxon>Insecta</taxon>
        <taxon>Pterygota</taxon>
        <taxon>Neoptera</taxon>
        <taxon>Endopterygota</taxon>
        <taxon>Lepidoptera</taxon>
        <taxon>Glossata</taxon>
        <taxon>Ditrysia</taxon>
        <taxon>Papilionoidea</taxon>
        <taxon>Nymphalidae</taxon>
        <taxon>Danainae</taxon>
        <taxon>Danaini</taxon>
        <taxon>Danaina</taxon>
        <taxon>Danaus</taxon>
        <taxon>Anosia</taxon>
    </lineage>
</organism>
<dbReference type="OrthoDB" id="5330228at2759"/>
<dbReference type="Proteomes" id="UP000789524">
    <property type="component" value="Unassembled WGS sequence"/>
</dbReference>
<keyword evidence="13" id="KW-1185">Reference proteome</keyword>
<dbReference type="Gene3D" id="2.60.200.20">
    <property type="match status" value="1"/>
</dbReference>
<feature type="compositionally biased region" description="Acidic residues" evidence="8">
    <location>
        <begin position="588"/>
        <end position="601"/>
    </location>
</feature>
<feature type="region of interest" description="Disordered" evidence="8">
    <location>
        <begin position="579"/>
        <end position="601"/>
    </location>
</feature>
<feature type="domain" description="FHA" evidence="9">
    <location>
        <begin position="31"/>
        <end position="79"/>
    </location>
</feature>
<evidence type="ECO:0000259" key="11">
    <source>
        <dbReference type="PROSITE" id="PS50158"/>
    </source>
</evidence>
<dbReference type="SMART" id="SM00184">
    <property type="entry name" value="RING"/>
    <property type="match status" value="1"/>
</dbReference>
<dbReference type="PROSITE" id="PS50006">
    <property type="entry name" value="FHA_DOMAIN"/>
    <property type="match status" value="1"/>
</dbReference>
<dbReference type="InterPro" id="IPR008984">
    <property type="entry name" value="SMAD_FHA_dom_sf"/>
</dbReference>
<evidence type="ECO:0000256" key="5">
    <source>
        <dbReference type="ARBA" id="ARBA00022833"/>
    </source>
</evidence>
<dbReference type="GO" id="GO:0003676">
    <property type="term" value="F:nucleic acid binding"/>
    <property type="evidence" value="ECO:0007669"/>
    <property type="project" value="InterPro"/>
</dbReference>
<evidence type="ECO:0000256" key="7">
    <source>
        <dbReference type="SAM" id="Coils"/>
    </source>
</evidence>
<dbReference type="GO" id="GO:0016567">
    <property type="term" value="P:protein ubiquitination"/>
    <property type="evidence" value="ECO:0007669"/>
    <property type="project" value="TreeGrafter"/>
</dbReference>
<dbReference type="CDD" id="cd00060">
    <property type="entry name" value="FHA"/>
    <property type="match status" value="1"/>
</dbReference>
<dbReference type="PROSITE" id="PS50089">
    <property type="entry name" value="ZF_RING_2"/>
    <property type="match status" value="1"/>
</dbReference>
<dbReference type="GO" id="GO:0008270">
    <property type="term" value="F:zinc ion binding"/>
    <property type="evidence" value="ECO:0007669"/>
    <property type="project" value="UniProtKB-KW"/>
</dbReference>